<dbReference type="AlphaFoldDB" id="A0A6L7G7M0"/>
<evidence type="ECO:0000256" key="1">
    <source>
        <dbReference type="ARBA" id="ARBA00001933"/>
    </source>
</evidence>
<keyword evidence="5 8" id="KW-0808">Transferase</keyword>
<evidence type="ECO:0000313" key="10">
    <source>
        <dbReference type="EMBL" id="MXN19406.1"/>
    </source>
</evidence>
<comment type="similarity">
    <text evidence="2 8">Belongs to the class-I pyridoxal-phosphate-dependent aminotransferase family.</text>
</comment>
<dbReference type="PROSITE" id="PS00105">
    <property type="entry name" value="AA_TRANSFER_CLASS_1"/>
    <property type="match status" value="1"/>
</dbReference>
<dbReference type="FunFam" id="3.40.640.10:FF:000033">
    <property type="entry name" value="Aspartate aminotransferase"/>
    <property type="match status" value="1"/>
</dbReference>
<comment type="subunit">
    <text evidence="3">Homodimer.</text>
</comment>
<gene>
    <name evidence="10" type="ORF">GR170_16335</name>
</gene>
<evidence type="ECO:0000313" key="11">
    <source>
        <dbReference type="Proteomes" id="UP000477911"/>
    </source>
</evidence>
<sequence>MTISLSNKIRQLRPSPSIAAKQRVNELQAQGRRVLDFCLGEPDFDTPAHIIEAAISAMCSGDTHYTGSQGIPALRRAIADKLRQQNGAEYDPSEIVVGIGAKQLIFEVFAASLSEGDEVIIPAPCWVSYPDIVKVNGGTPVILPCTAETGFKLSAPALEAAITPRTRWLVINSPSNPTGAVYTRDEWLALAEVLERHPDVALMTDEIYELVSYDGIRNLTPVAVAPALRERCVIINGLSKAYAMTGWRVGYAAGPAPLIAAVTKLLGQSTTCACAFAQTAAVAALTGPQDPVAEMNAIYAERRALLVEGLNALPGVTCTAPDAAFYVFPDVSALIGARTPEGGVIASDLDLVGYLLEAASVAVMDGTSYGSPGFLRLSFATDTDTIREGLSAMRRALSALSLKETA</sequence>
<dbReference type="Gene3D" id="3.40.640.10">
    <property type="entry name" value="Type I PLP-dependent aspartate aminotransferase-like (Major domain)"/>
    <property type="match status" value="1"/>
</dbReference>
<evidence type="ECO:0000256" key="2">
    <source>
        <dbReference type="ARBA" id="ARBA00007441"/>
    </source>
</evidence>
<proteinExistence type="inferred from homology"/>
<dbReference type="RefSeq" id="WP_160895532.1">
    <property type="nucleotide sequence ID" value="NZ_WUMU01000018.1"/>
</dbReference>
<dbReference type="SUPFAM" id="SSF53383">
    <property type="entry name" value="PLP-dependent transferases"/>
    <property type="match status" value="1"/>
</dbReference>
<dbReference type="InterPro" id="IPR004838">
    <property type="entry name" value="NHTrfase_class1_PyrdxlP-BS"/>
</dbReference>
<dbReference type="PANTHER" id="PTHR46383:SF1">
    <property type="entry name" value="ASPARTATE AMINOTRANSFERASE"/>
    <property type="match status" value="1"/>
</dbReference>
<protein>
    <recommendedName>
        <fullName evidence="8">Aminotransferase</fullName>
        <ecNumber evidence="8">2.6.1.-</ecNumber>
    </recommendedName>
</protein>
<dbReference type="CDD" id="cd00609">
    <property type="entry name" value="AAT_like"/>
    <property type="match status" value="1"/>
</dbReference>
<dbReference type="InterPro" id="IPR004839">
    <property type="entry name" value="Aminotransferase_I/II_large"/>
</dbReference>
<evidence type="ECO:0000256" key="6">
    <source>
        <dbReference type="ARBA" id="ARBA00022898"/>
    </source>
</evidence>
<comment type="catalytic activity">
    <reaction evidence="7">
        <text>L-aspartate + 2-oxoglutarate = oxaloacetate + L-glutamate</text>
        <dbReference type="Rhea" id="RHEA:21824"/>
        <dbReference type="ChEBI" id="CHEBI:16452"/>
        <dbReference type="ChEBI" id="CHEBI:16810"/>
        <dbReference type="ChEBI" id="CHEBI:29985"/>
        <dbReference type="ChEBI" id="CHEBI:29991"/>
        <dbReference type="EC" id="2.6.1.1"/>
    </reaction>
</comment>
<evidence type="ECO:0000256" key="4">
    <source>
        <dbReference type="ARBA" id="ARBA00022576"/>
    </source>
</evidence>
<dbReference type="InterPro" id="IPR015424">
    <property type="entry name" value="PyrdxlP-dep_Trfase"/>
</dbReference>
<evidence type="ECO:0000259" key="9">
    <source>
        <dbReference type="Pfam" id="PF00155"/>
    </source>
</evidence>
<dbReference type="GO" id="GO:0006520">
    <property type="term" value="P:amino acid metabolic process"/>
    <property type="evidence" value="ECO:0007669"/>
    <property type="project" value="InterPro"/>
</dbReference>
<evidence type="ECO:0000256" key="5">
    <source>
        <dbReference type="ARBA" id="ARBA00022679"/>
    </source>
</evidence>
<keyword evidence="6" id="KW-0663">Pyridoxal phosphate</keyword>
<keyword evidence="4 8" id="KW-0032">Aminotransferase</keyword>
<dbReference type="GO" id="GO:0004069">
    <property type="term" value="F:L-aspartate:2-oxoglutarate aminotransferase activity"/>
    <property type="evidence" value="ECO:0007669"/>
    <property type="project" value="UniProtKB-EC"/>
</dbReference>
<evidence type="ECO:0000256" key="7">
    <source>
        <dbReference type="ARBA" id="ARBA00049185"/>
    </source>
</evidence>
<dbReference type="EMBL" id="WUMU01000018">
    <property type="protein sequence ID" value="MXN19406.1"/>
    <property type="molecule type" value="Genomic_DNA"/>
</dbReference>
<organism evidence="10 11">
    <name type="scientific">Pseudooceanicola albus</name>
    <dbReference type="NCBI Taxonomy" id="2692189"/>
    <lineage>
        <taxon>Bacteria</taxon>
        <taxon>Pseudomonadati</taxon>
        <taxon>Pseudomonadota</taxon>
        <taxon>Alphaproteobacteria</taxon>
        <taxon>Rhodobacterales</taxon>
        <taxon>Paracoccaceae</taxon>
        <taxon>Pseudooceanicola</taxon>
    </lineage>
</organism>
<accession>A0A6L7G7M0</accession>
<dbReference type="GO" id="GO:0030170">
    <property type="term" value="F:pyridoxal phosphate binding"/>
    <property type="evidence" value="ECO:0007669"/>
    <property type="project" value="InterPro"/>
</dbReference>
<dbReference type="PANTHER" id="PTHR46383">
    <property type="entry name" value="ASPARTATE AMINOTRANSFERASE"/>
    <property type="match status" value="1"/>
</dbReference>
<dbReference type="InterPro" id="IPR015421">
    <property type="entry name" value="PyrdxlP-dep_Trfase_major"/>
</dbReference>
<evidence type="ECO:0000256" key="8">
    <source>
        <dbReference type="RuleBase" id="RU000481"/>
    </source>
</evidence>
<dbReference type="Proteomes" id="UP000477911">
    <property type="component" value="Unassembled WGS sequence"/>
</dbReference>
<dbReference type="InterPro" id="IPR015422">
    <property type="entry name" value="PyrdxlP-dep_Trfase_small"/>
</dbReference>
<keyword evidence="11" id="KW-1185">Reference proteome</keyword>
<dbReference type="EC" id="2.6.1.-" evidence="8"/>
<name>A0A6L7G7M0_9RHOB</name>
<evidence type="ECO:0000256" key="3">
    <source>
        <dbReference type="ARBA" id="ARBA00011738"/>
    </source>
</evidence>
<feature type="domain" description="Aminotransferase class I/classII large" evidence="9">
    <location>
        <begin position="33"/>
        <end position="392"/>
    </location>
</feature>
<comment type="cofactor">
    <cofactor evidence="1 8">
        <name>pyridoxal 5'-phosphate</name>
        <dbReference type="ChEBI" id="CHEBI:597326"/>
    </cofactor>
</comment>
<comment type="caution">
    <text evidence="10">The sequence shown here is derived from an EMBL/GenBank/DDBJ whole genome shotgun (WGS) entry which is preliminary data.</text>
</comment>
<dbReference type="InterPro" id="IPR050596">
    <property type="entry name" value="AspAT/PAT-like"/>
</dbReference>
<dbReference type="Gene3D" id="3.90.1150.10">
    <property type="entry name" value="Aspartate Aminotransferase, domain 1"/>
    <property type="match status" value="1"/>
</dbReference>
<reference evidence="10 11" key="1">
    <citation type="submission" date="2019-12" db="EMBL/GenBank/DDBJ databases">
        <authorList>
            <person name="Li M."/>
        </authorList>
    </citation>
    <scope>NUCLEOTIDE SEQUENCE [LARGE SCALE GENOMIC DNA]</scope>
    <source>
        <strain evidence="10 11">GBMRC 2024</strain>
    </source>
</reference>
<dbReference type="Pfam" id="PF00155">
    <property type="entry name" value="Aminotran_1_2"/>
    <property type="match status" value="1"/>
</dbReference>